<protein>
    <recommendedName>
        <fullName evidence="2">TraC-like domain-containing protein</fullName>
    </recommendedName>
</protein>
<sequence>MSFLSNYGAVAALAAALFILFNKKKEKGEKPVTTTQELIRYKNISPGGAVELPNHQYRMVIEVEPVNMALKSHSEQESLWLGFRDLVNALTIPATFLVQSRHLDFKDYIAELQKEIGKAPTPELQEYGRILCNELGEKTEKNVRDRRHYIILKIDALAVSSIDSGIKLDNEAINALLSDLKPKRGGHMSDKEISALAVQELDNLAGVIQGCLSGMEIPNIRLGRDGVIDLIYSTFNRDLSPHARLVDAGVQDMFSPATYSLTPLLGSELIEESAGKNKSSETGKGEKTA</sequence>
<evidence type="ECO:0000313" key="3">
    <source>
        <dbReference type="EMBL" id="GBF35471.1"/>
    </source>
</evidence>
<proteinExistence type="predicted"/>
<keyword evidence="1" id="KW-1133">Transmembrane helix</keyword>
<gene>
    <name evidence="3" type="ORF">DCCM_4600</name>
</gene>
<keyword evidence="1" id="KW-0472">Membrane</keyword>
<accession>A0A2L2XND1</accession>
<dbReference type="Proteomes" id="UP000239549">
    <property type="component" value="Unassembled WGS sequence"/>
</dbReference>
<dbReference type="RefSeq" id="WP_104373546.1">
    <property type="nucleotide sequence ID" value="NZ_BFAV01000172.1"/>
</dbReference>
<keyword evidence="1" id="KW-0812">Transmembrane</keyword>
<evidence type="ECO:0000256" key="1">
    <source>
        <dbReference type="SAM" id="Phobius"/>
    </source>
</evidence>
<reference evidence="4" key="1">
    <citation type="submission" date="2018-02" db="EMBL/GenBank/DDBJ databases">
        <title>Genome sequence of Desulfocucumis palustris strain NAW-5.</title>
        <authorList>
            <person name="Watanabe M."/>
            <person name="Kojima H."/>
            <person name="Fukui M."/>
        </authorList>
    </citation>
    <scope>NUCLEOTIDE SEQUENCE [LARGE SCALE GENOMIC DNA]</scope>
    <source>
        <strain evidence="4">NAW-5</strain>
    </source>
</reference>
<organism evidence="3 4">
    <name type="scientific">Desulfocucumis palustris</name>
    <dbReference type="NCBI Taxonomy" id="1898651"/>
    <lineage>
        <taxon>Bacteria</taxon>
        <taxon>Bacillati</taxon>
        <taxon>Bacillota</taxon>
        <taxon>Clostridia</taxon>
        <taxon>Eubacteriales</taxon>
        <taxon>Desulfocucumaceae</taxon>
        <taxon>Desulfocucumis</taxon>
    </lineage>
</organism>
<dbReference type="EMBL" id="BFAV01000172">
    <property type="protein sequence ID" value="GBF35471.1"/>
    <property type="molecule type" value="Genomic_DNA"/>
</dbReference>
<keyword evidence="4" id="KW-1185">Reference proteome</keyword>
<name>A0A2L2XND1_9FIRM</name>
<dbReference type="Pfam" id="PF26593">
    <property type="entry name" value="TraC-like"/>
    <property type="match status" value="1"/>
</dbReference>
<dbReference type="OrthoDB" id="9804380at2"/>
<feature type="transmembrane region" description="Helical" evidence="1">
    <location>
        <begin position="6"/>
        <end position="22"/>
    </location>
</feature>
<comment type="caution">
    <text evidence="3">The sequence shown here is derived from an EMBL/GenBank/DDBJ whole genome shotgun (WGS) entry which is preliminary data.</text>
</comment>
<dbReference type="AlphaFoldDB" id="A0A2L2XND1"/>
<dbReference type="InterPro" id="IPR058596">
    <property type="entry name" value="TraC-like_dom"/>
</dbReference>
<evidence type="ECO:0000313" key="4">
    <source>
        <dbReference type="Proteomes" id="UP000239549"/>
    </source>
</evidence>
<feature type="domain" description="TraC-like" evidence="2">
    <location>
        <begin position="48"/>
        <end position="161"/>
    </location>
</feature>
<evidence type="ECO:0000259" key="2">
    <source>
        <dbReference type="Pfam" id="PF26593"/>
    </source>
</evidence>